<dbReference type="AlphaFoldDB" id="A0A0F7TJC5"/>
<keyword evidence="2" id="KW-1185">Reference proteome</keyword>
<dbReference type="EMBL" id="CDHK01000001">
    <property type="protein sequence ID" value="CEJ55123.1"/>
    <property type="molecule type" value="Genomic_DNA"/>
</dbReference>
<sequence>MVKFYPTHCSRRSFATRAGVCADNATEDADDTFKLAINSADIEPAEVSTKSASRPKVRHDPCRTTSFNARGPASWSLEFCFHTSEWHPLPARSPVEGCFAGVDARRVYLWP</sequence>
<protein>
    <submittedName>
        <fullName evidence="1">Uncharacterized protein</fullName>
    </submittedName>
</protein>
<organism evidence="1 2">
    <name type="scientific">Penicillium brasilianum</name>
    <dbReference type="NCBI Taxonomy" id="104259"/>
    <lineage>
        <taxon>Eukaryota</taxon>
        <taxon>Fungi</taxon>
        <taxon>Dikarya</taxon>
        <taxon>Ascomycota</taxon>
        <taxon>Pezizomycotina</taxon>
        <taxon>Eurotiomycetes</taxon>
        <taxon>Eurotiomycetidae</taxon>
        <taxon>Eurotiales</taxon>
        <taxon>Aspergillaceae</taxon>
        <taxon>Penicillium</taxon>
    </lineage>
</organism>
<evidence type="ECO:0000313" key="2">
    <source>
        <dbReference type="Proteomes" id="UP000042958"/>
    </source>
</evidence>
<evidence type="ECO:0000313" key="1">
    <source>
        <dbReference type="EMBL" id="CEJ55123.1"/>
    </source>
</evidence>
<dbReference type="Proteomes" id="UP000042958">
    <property type="component" value="Unassembled WGS sequence"/>
</dbReference>
<gene>
    <name evidence="1" type="ORF">PMG11_01398</name>
</gene>
<reference evidence="2" key="1">
    <citation type="journal article" date="2015" name="Genome Announc.">
        <title>Draft genome sequence of the fungus Penicillium brasilianum MG11.</title>
        <authorList>
            <person name="Horn F."/>
            <person name="Linde J."/>
            <person name="Mattern D.J."/>
            <person name="Walther G."/>
            <person name="Guthke R."/>
            <person name="Brakhage A.A."/>
            <person name="Valiante V."/>
        </authorList>
    </citation>
    <scope>NUCLEOTIDE SEQUENCE [LARGE SCALE GENOMIC DNA]</scope>
    <source>
        <strain evidence="2">MG11</strain>
    </source>
</reference>
<accession>A0A0F7TJC5</accession>
<name>A0A0F7TJC5_PENBI</name>
<proteinExistence type="predicted"/>